<evidence type="ECO:0000256" key="1">
    <source>
        <dbReference type="ARBA" id="ARBA00006739"/>
    </source>
</evidence>
<dbReference type="PANTHER" id="PTHR43179">
    <property type="entry name" value="RHAMNOSYLTRANSFERASE WBBL"/>
    <property type="match status" value="1"/>
</dbReference>
<evidence type="ECO:0000259" key="5">
    <source>
        <dbReference type="Pfam" id="PF00535"/>
    </source>
</evidence>
<keyword evidence="4" id="KW-0472">Membrane</keyword>
<reference evidence="6" key="1">
    <citation type="submission" date="2016-10" db="EMBL/GenBank/DDBJ databases">
        <title>Sequence of Gallionella enrichment culture.</title>
        <authorList>
            <person name="Poehlein A."/>
            <person name="Muehling M."/>
            <person name="Daniel R."/>
        </authorList>
    </citation>
    <scope>NUCLEOTIDE SEQUENCE</scope>
</reference>
<gene>
    <name evidence="6" type="primary">wbbL_3</name>
    <name evidence="6" type="ORF">GALL_109490</name>
</gene>
<evidence type="ECO:0000256" key="2">
    <source>
        <dbReference type="ARBA" id="ARBA00022676"/>
    </source>
</evidence>
<keyword evidence="3 6" id="KW-0808">Transferase</keyword>
<evidence type="ECO:0000256" key="3">
    <source>
        <dbReference type="ARBA" id="ARBA00022679"/>
    </source>
</evidence>
<comment type="similarity">
    <text evidence="1">Belongs to the glycosyltransferase 2 family.</text>
</comment>
<accession>A0A1J5SFC8</accession>
<organism evidence="6">
    <name type="scientific">mine drainage metagenome</name>
    <dbReference type="NCBI Taxonomy" id="410659"/>
    <lineage>
        <taxon>unclassified sequences</taxon>
        <taxon>metagenomes</taxon>
        <taxon>ecological metagenomes</taxon>
    </lineage>
</organism>
<keyword evidence="2 6" id="KW-0328">Glycosyltransferase</keyword>
<feature type="transmembrane region" description="Helical" evidence="4">
    <location>
        <begin position="256"/>
        <end position="280"/>
    </location>
</feature>
<dbReference type="CDD" id="cd04186">
    <property type="entry name" value="GT_2_like_c"/>
    <property type="match status" value="1"/>
</dbReference>
<dbReference type="PANTHER" id="PTHR43179:SF12">
    <property type="entry name" value="GALACTOFURANOSYLTRANSFERASE GLFT2"/>
    <property type="match status" value="1"/>
</dbReference>
<evidence type="ECO:0000313" key="6">
    <source>
        <dbReference type="EMBL" id="OIR07042.1"/>
    </source>
</evidence>
<dbReference type="AlphaFoldDB" id="A0A1J5SFC8"/>
<name>A0A1J5SFC8_9ZZZZ</name>
<dbReference type="Gene3D" id="3.90.550.10">
    <property type="entry name" value="Spore Coat Polysaccharide Biosynthesis Protein SpsA, Chain A"/>
    <property type="match status" value="1"/>
</dbReference>
<protein>
    <submittedName>
        <fullName evidence="6">N-acetylglucosaminyl-diphospho-decaprenol L-rhamnosyltransferase</fullName>
        <ecNumber evidence="6">2.4.1.289</ecNumber>
    </submittedName>
</protein>
<keyword evidence="4" id="KW-1133">Transmembrane helix</keyword>
<dbReference type="EMBL" id="MLJW01000040">
    <property type="protein sequence ID" value="OIR07042.1"/>
    <property type="molecule type" value="Genomic_DNA"/>
</dbReference>
<sequence>MNKKAAIIIVNWNSYNYTFQCINSINQTNNHEFDIIVVDNNSEDGSGIQLKEAFNNIVLIQSDKNTGFAGGNNLGIRYAIDHGYEYSFMLNNDTVVPQNFLSPLIEYMESHTGIGMIQPKIYFNHDRSLLWNGGSYYNHFLGLTYTSNHFFSFFKNIERIKKVDWVTGCAFLAKNSVLEEVGYFDEKFFMYYEDVDLSFRIKKAGHTLIYHPASVVYHEAGASLKKKVKTREGYLNPYVHYLNARNKIYFLRKHTAVYYLPGVIVFSFLHSVAFIGYFVARGRFSKLNSFLKGLKDGLFEKKTNLN</sequence>
<dbReference type="InterPro" id="IPR001173">
    <property type="entry name" value="Glyco_trans_2-like"/>
</dbReference>
<dbReference type="SUPFAM" id="SSF53448">
    <property type="entry name" value="Nucleotide-diphospho-sugar transferases"/>
    <property type="match status" value="1"/>
</dbReference>
<keyword evidence="4" id="KW-0812">Transmembrane</keyword>
<dbReference type="Pfam" id="PF00535">
    <property type="entry name" value="Glycos_transf_2"/>
    <property type="match status" value="1"/>
</dbReference>
<evidence type="ECO:0000256" key="4">
    <source>
        <dbReference type="SAM" id="Phobius"/>
    </source>
</evidence>
<comment type="caution">
    <text evidence="6">The sequence shown here is derived from an EMBL/GenBank/DDBJ whole genome shotgun (WGS) entry which is preliminary data.</text>
</comment>
<dbReference type="GO" id="GO:0102096">
    <property type="term" value="F:decaprenyl-N-acetyl-alpha-D-glucosaminyl-pyrophosphate:dTDP-alpha-L-rhamnose rhamnosyltransferase activity"/>
    <property type="evidence" value="ECO:0007669"/>
    <property type="project" value="UniProtKB-EC"/>
</dbReference>
<dbReference type="EC" id="2.4.1.289" evidence="6"/>
<proteinExistence type="inferred from homology"/>
<feature type="domain" description="Glycosyltransferase 2-like" evidence="5">
    <location>
        <begin position="7"/>
        <end position="181"/>
    </location>
</feature>
<dbReference type="InterPro" id="IPR029044">
    <property type="entry name" value="Nucleotide-diphossugar_trans"/>
</dbReference>